<evidence type="ECO:0000313" key="4">
    <source>
        <dbReference type="EMBL" id="ADD27224.1"/>
    </source>
</evidence>
<dbReference type="CDD" id="cd12797">
    <property type="entry name" value="M23_peptidase"/>
    <property type="match status" value="1"/>
</dbReference>
<dbReference type="InterPro" id="IPR050570">
    <property type="entry name" value="Cell_wall_metabolism_enzyme"/>
</dbReference>
<dbReference type="InterPro" id="IPR016047">
    <property type="entry name" value="M23ase_b-sheet_dom"/>
</dbReference>
<dbReference type="Pfam" id="PF01551">
    <property type="entry name" value="Peptidase_M23"/>
    <property type="match status" value="1"/>
</dbReference>
<evidence type="ECO:0000256" key="1">
    <source>
        <dbReference type="SAM" id="Coils"/>
    </source>
</evidence>
<dbReference type="EMBL" id="CP001743">
    <property type="protein sequence ID" value="ADD27224.1"/>
    <property type="molecule type" value="Genomic_DNA"/>
</dbReference>
<keyword evidence="2" id="KW-0472">Membrane</keyword>
<keyword evidence="2" id="KW-0812">Transmembrane</keyword>
<feature type="domain" description="M23ase beta-sheet core" evidence="3">
    <location>
        <begin position="348"/>
        <end position="410"/>
    </location>
</feature>
<accession>A0A806DH24</accession>
<evidence type="ECO:0000313" key="5">
    <source>
        <dbReference type="Proteomes" id="UP000006655"/>
    </source>
</evidence>
<dbReference type="PANTHER" id="PTHR21666">
    <property type="entry name" value="PEPTIDASE-RELATED"/>
    <property type="match status" value="1"/>
</dbReference>
<keyword evidence="5" id="KW-1185">Reference proteome</keyword>
<dbReference type="InterPro" id="IPR011055">
    <property type="entry name" value="Dup_hybrid_motif"/>
</dbReference>
<gene>
    <name evidence="4" type="ordered locus">Mrub_0447</name>
</gene>
<sequence length="442" mass="50813">MRQAQRPYPTRLPALCFRYGAGGIATLLWLTGILLILPPWALGQSSLNQLQQQAEQNRRLLQLQQQRIEQLNRDLANLDAATKQQIQELRRLEAEMTRLERERAELTRQITLLESQKQQAETRIASLQKELEGLRERLSALLQSLHRERAGRYLPLLRAESFTDLSVRSRWVGVLGQHQTDLMERIKTTVRQLDEERVRLELLVNTLSERRAERQQRITALAQNRQTVQLTLANLRRQQAGRQIILRETLQAQAQLRAELQVLQGRIAAELRRLAEERRRAEEERRRREAEERRRRELQAQREREAALVLPSVPREVVGALQFPVRGGRVAEPYGFQGNDWQTLQGSQASSPIVAAADGVVIDSLFIANLGYTLTIRHSDQMATQYVNVLEPRVSVGQRVAQGQVIGFTGGGVLIPSNQMWFRVIVIDNDGSFHYVDPSRYY</sequence>
<reference evidence="4 5" key="1">
    <citation type="journal article" date="2010" name="Stand. Genomic Sci.">
        <title>Complete genome sequence of Meiothermus ruber type strain (21).</title>
        <authorList>
            <person name="Tindall B.J."/>
            <person name="Sikorski J."/>
            <person name="Lucas S."/>
            <person name="Goltsman E."/>
            <person name="Copeland A."/>
            <person name="Glavina Del Rio T."/>
            <person name="Nolan M."/>
            <person name="Tice H."/>
            <person name="Cheng J.F."/>
            <person name="Han C."/>
            <person name="Pitluck S."/>
            <person name="Liolios K."/>
            <person name="Ivanova N."/>
            <person name="Mavromatis K."/>
            <person name="Ovchinnikova G."/>
            <person name="Pati A."/>
            <person name="Fahnrich R."/>
            <person name="Goodwin L."/>
            <person name="Chen A."/>
            <person name="Palaniappan K."/>
            <person name="Land M."/>
            <person name="Hauser L."/>
            <person name="Chang Y.J."/>
            <person name="Jeffries C.D."/>
            <person name="Rohde M."/>
            <person name="Goker M."/>
            <person name="Woyke T."/>
            <person name="Bristow J."/>
            <person name="Eisen J.A."/>
            <person name="Markowitz V."/>
            <person name="Hugenholtz P."/>
            <person name="Kyrpides N.C."/>
            <person name="Klenk H.P."/>
            <person name="Lapidus A."/>
        </authorList>
    </citation>
    <scope>NUCLEOTIDE SEQUENCE [LARGE SCALE GENOMIC DNA]</scope>
    <source>
        <strain evidence="5">ATCC 35948 / DSM 1279 / VKM B-1258 / 21</strain>
    </source>
</reference>
<dbReference type="RefSeq" id="WP_013012743.1">
    <property type="nucleotide sequence ID" value="NC_013946.1"/>
</dbReference>
<proteinExistence type="predicted"/>
<protein>
    <submittedName>
        <fullName evidence="4">Peptidase M23</fullName>
    </submittedName>
</protein>
<dbReference type="AlphaFoldDB" id="A0A806DH24"/>
<dbReference type="GO" id="GO:0004222">
    <property type="term" value="F:metalloendopeptidase activity"/>
    <property type="evidence" value="ECO:0007669"/>
    <property type="project" value="TreeGrafter"/>
</dbReference>
<dbReference type="Proteomes" id="UP000006655">
    <property type="component" value="Chromosome"/>
</dbReference>
<dbReference type="Gene3D" id="6.10.250.3150">
    <property type="match status" value="1"/>
</dbReference>
<name>A0A806DH24_MEIRD</name>
<feature type="transmembrane region" description="Helical" evidence="2">
    <location>
        <begin position="21"/>
        <end position="42"/>
    </location>
</feature>
<keyword evidence="2" id="KW-1133">Transmembrane helix</keyword>
<dbReference type="PANTHER" id="PTHR21666:SF270">
    <property type="entry name" value="MUREIN HYDROLASE ACTIVATOR ENVC"/>
    <property type="match status" value="1"/>
</dbReference>
<organism evidence="4 5">
    <name type="scientific">Meiothermus ruber (strain ATCC 35948 / DSM 1279 / VKM B-1258 / 21)</name>
    <name type="common">Thermus ruber</name>
    <dbReference type="NCBI Taxonomy" id="504728"/>
    <lineage>
        <taxon>Bacteria</taxon>
        <taxon>Thermotogati</taxon>
        <taxon>Deinococcota</taxon>
        <taxon>Deinococci</taxon>
        <taxon>Thermales</taxon>
        <taxon>Thermaceae</taxon>
        <taxon>Meiothermus</taxon>
    </lineage>
</organism>
<dbReference type="Gene3D" id="2.70.70.10">
    <property type="entry name" value="Glucose Permease (Domain IIA)"/>
    <property type="match status" value="1"/>
</dbReference>
<dbReference type="OrthoDB" id="31320at2"/>
<feature type="coiled-coil region" evidence="1">
    <location>
        <begin position="183"/>
        <end position="308"/>
    </location>
</feature>
<dbReference type="KEGG" id="mrb:Mrub_0447"/>
<evidence type="ECO:0000259" key="3">
    <source>
        <dbReference type="Pfam" id="PF01551"/>
    </source>
</evidence>
<keyword evidence="1" id="KW-0175">Coiled coil</keyword>
<evidence type="ECO:0000256" key="2">
    <source>
        <dbReference type="SAM" id="Phobius"/>
    </source>
</evidence>
<feature type="coiled-coil region" evidence="1">
    <location>
        <begin position="47"/>
        <end position="148"/>
    </location>
</feature>
<dbReference type="SUPFAM" id="SSF51261">
    <property type="entry name" value="Duplicated hybrid motif"/>
    <property type="match status" value="1"/>
</dbReference>